<proteinExistence type="predicted"/>
<dbReference type="AlphaFoldDB" id="A0A0A7ELE5"/>
<dbReference type="KEGG" id="pseo:OM33_20220"/>
<protein>
    <submittedName>
        <fullName evidence="1">Uncharacterized protein</fullName>
    </submittedName>
</protein>
<sequence>MCRKNKLIMRVVLSELMTSYPKPLKRHELVLSGVAESDVDTVIDYLTQENYVSCDEQGQLILSSELEPGS</sequence>
<dbReference type="HOGENOM" id="CLU_2754916_0_0_6"/>
<reference evidence="1 2" key="1">
    <citation type="submission" date="2014-11" db="EMBL/GenBank/DDBJ databases">
        <title>Complete Genome Sequence of Pseudoalteromonas sp. Strain OCN003 Isolated from Kaneohe Bay, Oahu, Hawaii.</title>
        <authorList>
            <person name="Beurmann S."/>
            <person name="Videau P."/>
            <person name="Ushijima B."/>
            <person name="Smith A.M."/>
            <person name="Aeby G.S."/>
            <person name="Callahan S.M."/>
            <person name="Belcaid M."/>
        </authorList>
    </citation>
    <scope>NUCLEOTIDE SEQUENCE [LARGE SCALE GENOMIC DNA]</scope>
    <source>
        <strain evidence="1 2">OCN003</strain>
    </source>
</reference>
<dbReference type="EMBL" id="CP009889">
    <property type="protein sequence ID" value="AIY67363.1"/>
    <property type="molecule type" value="Genomic_DNA"/>
</dbReference>
<dbReference type="OrthoDB" id="9893844at2"/>
<dbReference type="Proteomes" id="UP000030341">
    <property type="component" value="Chromosome 2"/>
</dbReference>
<accession>A0A0A7ELE5</accession>
<name>A0A0A7ELE5_9GAMM</name>
<evidence type="ECO:0000313" key="1">
    <source>
        <dbReference type="EMBL" id="AIY67363.1"/>
    </source>
</evidence>
<evidence type="ECO:0000313" key="2">
    <source>
        <dbReference type="Proteomes" id="UP000030341"/>
    </source>
</evidence>
<organism evidence="1 2">
    <name type="scientific">Pseudoalteromonas piratica</name>
    <dbReference type="NCBI Taxonomy" id="1348114"/>
    <lineage>
        <taxon>Bacteria</taxon>
        <taxon>Pseudomonadati</taxon>
        <taxon>Pseudomonadota</taxon>
        <taxon>Gammaproteobacteria</taxon>
        <taxon>Alteromonadales</taxon>
        <taxon>Pseudoalteromonadaceae</taxon>
        <taxon>Pseudoalteromonas</taxon>
    </lineage>
</organism>
<gene>
    <name evidence="1" type="ORF">OM33_20220</name>
</gene>
<dbReference type="eggNOG" id="ENOG50346DE">
    <property type="taxonomic scope" value="Bacteria"/>
</dbReference>
<keyword evidence="2" id="KW-1185">Reference proteome</keyword>